<feature type="binding site" evidence="4">
    <location>
        <position position="205"/>
    </location>
    <ligand>
        <name>1D-myo-inositol 2-(L-cysteinylamino)-2-deoxy-alpha-D-glucopyranoside</name>
        <dbReference type="ChEBI" id="CHEBI:58887"/>
    </ligand>
</feature>
<keyword evidence="1 4" id="KW-0808">Transferase</keyword>
<comment type="caution">
    <text evidence="4">Lacks conserved residue(s) required for the propagation of feature annotation.</text>
</comment>
<dbReference type="EMBL" id="SDMR01000016">
    <property type="protein sequence ID" value="TBT94250.1"/>
    <property type="molecule type" value="Genomic_DNA"/>
</dbReference>
<dbReference type="GO" id="GO:0035447">
    <property type="term" value="F:mycothiol synthase activity"/>
    <property type="evidence" value="ECO:0007669"/>
    <property type="project" value="UniProtKB-UniRule"/>
</dbReference>
<feature type="domain" description="N-acetyltransferase" evidence="5">
    <location>
        <begin position="140"/>
        <end position="278"/>
    </location>
</feature>
<dbReference type="Pfam" id="PF00583">
    <property type="entry name" value="Acetyltransf_1"/>
    <property type="match status" value="1"/>
</dbReference>
<feature type="domain" description="N-acetyltransferase" evidence="5">
    <location>
        <begin position="5"/>
        <end position="129"/>
    </location>
</feature>
<dbReference type="SUPFAM" id="SSF55729">
    <property type="entry name" value="Acyl-CoA N-acyltransferases (Nat)"/>
    <property type="match status" value="2"/>
</dbReference>
<evidence type="ECO:0000256" key="4">
    <source>
        <dbReference type="HAMAP-Rule" id="MF_01698"/>
    </source>
</evidence>
<dbReference type="InterPro" id="IPR000182">
    <property type="entry name" value="GNAT_dom"/>
</dbReference>
<comment type="caution">
    <text evidence="6">The sequence shown here is derived from an EMBL/GenBank/DDBJ whole genome shotgun (WGS) entry which is preliminary data.</text>
</comment>
<dbReference type="Gene3D" id="3.40.630.30">
    <property type="match status" value="1"/>
</dbReference>
<dbReference type="EC" id="2.3.1.189" evidence="4"/>
<dbReference type="GO" id="GO:0010125">
    <property type="term" value="P:mycothiol biosynthetic process"/>
    <property type="evidence" value="ECO:0007669"/>
    <property type="project" value="UniProtKB-UniRule"/>
</dbReference>
<dbReference type="CDD" id="cd04301">
    <property type="entry name" value="NAT_SF"/>
    <property type="match status" value="1"/>
</dbReference>
<keyword evidence="2 4" id="KW-0677">Repeat</keyword>
<dbReference type="PANTHER" id="PTHR43877">
    <property type="entry name" value="AMINOALKYLPHOSPHONATE N-ACETYLTRANSFERASE-RELATED-RELATED"/>
    <property type="match status" value="1"/>
</dbReference>
<feature type="binding site" evidence="4">
    <location>
        <position position="36"/>
    </location>
    <ligand>
        <name>1D-myo-inositol 2-(L-cysteinylamino)-2-deoxy-alpha-D-glucopyranoside</name>
        <dbReference type="ChEBI" id="CHEBI:58887"/>
    </ligand>
</feature>
<organism evidence="6 7">
    <name type="scientific">Propioniciclava tarda</name>
    <dbReference type="NCBI Taxonomy" id="433330"/>
    <lineage>
        <taxon>Bacteria</taxon>
        <taxon>Bacillati</taxon>
        <taxon>Actinomycetota</taxon>
        <taxon>Actinomycetes</taxon>
        <taxon>Propionibacteriales</taxon>
        <taxon>Propionibacteriaceae</taxon>
        <taxon>Propioniciclava</taxon>
    </lineage>
</organism>
<dbReference type="PROSITE" id="PS51186">
    <property type="entry name" value="GNAT"/>
    <property type="match status" value="2"/>
</dbReference>
<evidence type="ECO:0000256" key="3">
    <source>
        <dbReference type="ARBA" id="ARBA00023315"/>
    </source>
</evidence>
<sequence>MDAPRFTDALTPAEADEVLALFDADTRPDGQEPLNEEARLLLRRPGATHWLVRDGADLAGYAQWQPDAGTGQIVVHPDHRRRGLGTALLAVLPERRVWAFGADAAASGFADASGLQPVRELLVLGRDLPADLGGRLPADVKVTGFTDADADAFIALNARAFAGHPEQGRFSASDLAARRAEAWWDADGLLLARRGERLVGFHWVKVHPDGRGEVYVIGVDPDAAGGGLGRGLLQAGLDRLAALGCPSVFLYVDGDNTRAVELYRRSGFDEVLRDVLFA</sequence>
<dbReference type="HAMAP" id="MF_01698">
    <property type="entry name" value="MshD"/>
    <property type="match status" value="1"/>
</dbReference>
<protein>
    <recommendedName>
        <fullName evidence="4">Mycothiol acetyltransferase</fullName>
        <shortName evidence="4">MSH acetyltransferase</shortName>
        <ecNumber evidence="4">2.3.1.189</ecNumber>
    </recommendedName>
    <alternativeName>
        <fullName evidence="4">Mycothiol synthase</fullName>
    </alternativeName>
</protein>
<evidence type="ECO:0000313" key="7">
    <source>
        <dbReference type="Proteomes" id="UP000291933"/>
    </source>
</evidence>
<name>A0A4Q9KK65_PROTD</name>
<evidence type="ECO:0000259" key="5">
    <source>
        <dbReference type="PROSITE" id="PS51186"/>
    </source>
</evidence>
<comment type="function">
    <text evidence="4">Catalyzes the transfer of acetyl from acetyl-CoA to desacetylmycothiol (Cys-GlcN-Ins) to form mycothiol.</text>
</comment>
<evidence type="ECO:0000256" key="2">
    <source>
        <dbReference type="ARBA" id="ARBA00022737"/>
    </source>
</evidence>
<feature type="binding site" evidence="4">
    <location>
        <begin position="224"/>
        <end position="230"/>
    </location>
    <ligand>
        <name>acetyl-CoA</name>
        <dbReference type="ChEBI" id="CHEBI:57288"/>
        <label>2</label>
    </ligand>
</feature>
<dbReference type="InterPro" id="IPR017813">
    <property type="entry name" value="Mycothiol_AcTrfase"/>
</dbReference>
<evidence type="ECO:0000256" key="1">
    <source>
        <dbReference type="ARBA" id="ARBA00022679"/>
    </source>
</evidence>
<dbReference type="PIRSF" id="PIRSF021524">
    <property type="entry name" value="MSH_acetyltransferase"/>
    <property type="match status" value="1"/>
</dbReference>
<evidence type="ECO:0000313" key="6">
    <source>
        <dbReference type="EMBL" id="TBT94250.1"/>
    </source>
</evidence>
<comment type="catalytic activity">
    <reaction evidence="4">
        <text>1D-myo-inositol 2-(L-cysteinylamino)-2-deoxy-alpha-D-glucopyranoside + acetyl-CoA = mycothiol + CoA + H(+)</text>
        <dbReference type="Rhea" id="RHEA:26172"/>
        <dbReference type="ChEBI" id="CHEBI:15378"/>
        <dbReference type="ChEBI" id="CHEBI:16768"/>
        <dbReference type="ChEBI" id="CHEBI:57287"/>
        <dbReference type="ChEBI" id="CHEBI:57288"/>
        <dbReference type="ChEBI" id="CHEBI:58887"/>
        <dbReference type="EC" id="2.3.1.189"/>
    </reaction>
</comment>
<keyword evidence="3 4" id="KW-0012">Acyltransferase</keyword>
<accession>A0A4Q9KK65</accession>
<proteinExistence type="inferred from homology"/>
<dbReference type="RefSeq" id="WP_131172776.1">
    <property type="nucleotide sequence ID" value="NZ_FXTL01000016.1"/>
</dbReference>
<dbReference type="InterPro" id="IPR050832">
    <property type="entry name" value="Bact_Acetyltransf"/>
</dbReference>
<dbReference type="NCBIfam" id="TIGR03448">
    <property type="entry name" value="mycothiol_MshD"/>
    <property type="match status" value="1"/>
</dbReference>
<feature type="binding site" evidence="4">
    <location>
        <position position="213"/>
    </location>
    <ligand>
        <name>1D-myo-inositol 2-(L-cysteinylamino)-2-deoxy-alpha-D-glucopyranoside</name>
        <dbReference type="ChEBI" id="CHEBI:58887"/>
    </ligand>
</feature>
<feature type="binding site" evidence="4">
    <location>
        <position position="166"/>
    </location>
    <ligand>
        <name>1D-myo-inositol 2-(L-cysteinylamino)-2-deoxy-alpha-D-glucopyranoside</name>
        <dbReference type="ChEBI" id="CHEBI:58887"/>
    </ligand>
</feature>
<feature type="binding site" evidence="4">
    <location>
        <begin position="81"/>
        <end position="86"/>
    </location>
    <ligand>
        <name>acetyl-CoA</name>
        <dbReference type="ChEBI" id="CHEBI:57288"/>
        <label>1</label>
    </ligand>
</feature>
<dbReference type="AlphaFoldDB" id="A0A4Q9KK65"/>
<keyword evidence="7" id="KW-1185">Reference proteome</keyword>
<feature type="binding site" evidence="4">
    <location>
        <begin position="217"/>
        <end position="219"/>
    </location>
    <ligand>
        <name>acetyl-CoA</name>
        <dbReference type="ChEBI" id="CHEBI:57288"/>
        <label>2</label>
    </ligand>
</feature>
<feature type="binding site" evidence="4">
    <location>
        <begin position="73"/>
        <end position="75"/>
    </location>
    <ligand>
        <name>acetyl-CoA</name>
        <dbReference type="ChEBI" id="CHEBI:57288"/>
        <label>1</label>
    </ligand>
</feature>
<dbReference type="OrthoDB" id="3208058at2"/>
<gene>
    <name evidence="4 6" type="primary">mshD</name>
    <name evidence="6" type="ORF">ET996_11875</name>
</gene>
<feature type="binding site" evidence="4">
    <location>
        <position position="251"/>
    </location>
    <ligand>
        <name>1D-myo-inositol 2-(L-cysteinylamino)-2-deoxy-alpha-D-glucopyranoside</name>
        <dbReference type="ChEBI" id="CHEBI:58887"/>
    </ligand>
</feature>
<dbReference type="Proteomes" id="UP000291933">
    <property type="component" value="Unassembled WGS sequence"/>
</dbReference>
<dbReference type="Pfam" id="PF13508">
    <property type="entry name" value="Acetyltransf_7"/>
    <property type="match status" value="1"/>
</dbReference>
<comment type="subunit">
    <text evidence="4">Monomer.</text>
</comment>
<reference evidence="6 7" key="1">
    <citation type="submission" date="2019-01" db="EMBL/GenBank/DDBJ databases">
        <title>Lactibacter flavus gen. nov., sp. nov., a novel bacterium of the family Propionibacteriaceae isolated from raw milk and dairy products.</title>
        <authorList>
            <person name="Huptas C."/>
            <person name="Wenning M."/>
            <person name="Breitenwieser F."/>
            <person name="Doll E."/>
            <person name="Von Neubeck M."/>
            <person name="Busse H.-J."/>
            <person name="Scherer S."/>
        </authorList>
    </citation>
    <scope>NUCLEOTIDE SEQUENCE [LARGE SCALE GENOMIC DNA]</scope>
    <source>
        <strain evidence="6 7">DSM 22130</strain>
    </source>
</reference>
<comment type="similarity">
    <text evidence="4">Belongs to the acetyltransferase family. MshD subfamily.</text>
</comment>
<dbReference type="InterPro" id="IPR016181">
    <property type="entry name" value="Acyl_CoA_acyltransferase"/>
</dbReference>